<dbReference type="Proteomes" id="UP001378960">
    <property type="component" value="Unassembled WGS sequence"/>
</dbReference>
<name>A0AAV5QYS5_PICKL</name>
<gene>
    <name evidence="1" type="ORF">DAPK24_007500</name>
</gene>
<reference evidence="1 2" key="1">
    <citation type="journal article" date="2023" name="Elife">
        <title>Identification of key yeast species and microbe-microbe interactions impacting larval growth of Drosophila in the wild.</title>
        <authorList>
            <person name="Mure A."/>
            <person name="Sugiura Y."/>
            <person name="Maeda R."/>
            <person name="Honda K."/>
            <person name="Sakurai N."/>
            <person name="Takahashi Y."/>
            <person name="Watada M."/>
            <person name="Katoh T."/>
            <person name="Gotoh A."/>
            <person name="Gotoh Y."/>
            <person name="Taniguchi I."/>
            <person name="Nakamura K."/>
            <person name="Hayashi T."/>
            <person name="Katayama T."/>
            <person name="Uemura T."/>
            <person name="Hattori Y."/>
        </authorList>
    </citation>
    <scope>NUCLEOTIDE SEQUENCE [LARGE SCALE GENOMIC DNA]</scope>
    <source>
        <strain evidence="1 2">PK-24</strain>
    </source>
</reference>
<keyword evidence="2" id="KW-1185">Reference proteome</keyword>
<evidence type="ECO:0000313" key="1">
    <source>
        <dbReference type="EMBL" id="GMM44175.1"/>
    </source>
</evidence>
<dbReference type="AlphaFoldDB" id="A0AAV5QYS5"/>
<protein>
    <submittedName>
        <fullName evidence="1">Uncharacterized protein</fullName>
    </submittedName>
</protein>
<accession>A0AAV5QYS5</accession>
<organism evidence="1 2">
    <name type="scientific">Pichia kluyveri</name>
    <name type="common">Yeast</name>
    <dbReference type="NCBI Taxonomy" id="36015"/>
    <lineage>
        <taxon>Eukaryota</taxon>
        <taxon>Fungi</taxon>
        <taxon>Dikarya</taxon>
        <taxon>Ascomycota</taxon>
        <taxon>Saccharomycotina</taxon>
        <taxon>Pichiomycetes</taxon>
        <taxon>Pichiales</taxon>
        <taxon>Pichiaceae</taxon>
        <taxon>Pichia</taxon>
    </lineage>
</organism>
<comment type="caution">
    <text evidence="1">The sequence shown here is derived from an EMBL/GenBank/DDBJ whole genome shotgun (WGS) entry which is preliminary data.</text>
</comment>
<proteinExistence type="predicted"/>
<sequence length="206" mass="23198">MTPLEEDLALLNQLVQYETISDNPLTILINSLNLTLTFPLNYPFNPPLINGILPNWSYSETDYSNPQNNRLIQLILSTLPPPIPEVPKKEKEVISETKTSPPPLPLNPLINDVQVSLNDTLKSMLIIKKKQFNKCELPNIPSPPSIPKPIDIDTSLPNISNPELINECKKIAYNDLISIIKLLLESKSITLSQATKYTREFSKKCL</sequence>
<evidence type="ECO:0000313" key="2">
    <source>
        <dbReference type="Proteomes" id="UP001378960"/>
    </source>
</evidence>
<dbReference type="EMBL" id="BTGB01000001">
    <property type="protein sequence ID" value="GMM44175.1"/>
    <property type="molecule type" value="Genomic_DNA"/>
</dbReference>